<evidence type="ECO:0000313" key="2">
    <source>
        <dbReference type="Ensembl" id="ENSSPUP00000002903.1"/>
    </source>
</evidence>
<dbReference type="Pfam" id="PF18379">
    <property type="entry name" value="FERM_F1"/>
    <property type="match status" value="1"/>
</dbReference>
<dbReference type="PANTHER" id="PTHR45807">
    <property type="entry name" value="TYROSINE-PROTEIN KINASE HOPSCOTCH"/>
    <property type="match status" value="1"/>
</dbReference>
<dbReference type="GO" id="GO:0030154">
    <property type="term" value="P:cell differentiation"/>
    <property type="evidence" value="ECO:0007669"/>
    <property type="project" value="TreeGrafter"/>
</dbReference>
<organism evidence="2 3">
    <name type="scientific">Sphenodon punctatus</name>
    <name type="common">Tuatara</name>
    <name type="synonym">Hatteria punctata</name>
    <dbReference type="NCBI Taxonomy" id="8508"/>
    <lineage>
        <taxon>Eukaryota</taxon>
        <taxon>Metazoa</taxon>
        <taxon>Chordata</taxon>
        <taxon>Craniata</taxon>
        <taxon>Vertebrata</taxon>
        <taxon>Euteleostomi</taxon>
        <taxon>Lepidosauria</taxon>
        <taxon>Sphenodontia</taxon>
        <taxon>Sphenodontidae</taxon>
        <taxon>Sphenodon</taxon>
    </lineage>
</organism>
<proteinExistence type="predicted"/>
<reference evidence="2" key="1">
    <citation type="submission" date="2025-08" db="UniProtKB">
        <authorList>
            <consortium name="Ensembl"/>
        </authorList>
    </citation>
    <scope>IDENTIFICATION</scope>
</reference>
<name>A0A8D0G9Z4_SPHPU</name>
<reference evidence="2" key="2">
    <citation type="submission" date="2025-09" db="UniProtKB">
        <authorList>
            <consortium name="Ensembl"/>
        </authorList>
    </citation>
    <scope>IDENTIFICATION</scope>
</reference>
<dbReference type="GO" id="GO:0060397">
    <property type="term" value="P:growth hormone receptor signaling pathway via JAK-STAT"/>
    <property type="evidence" value="ECO:0007669"/>
    <property type="project" value="TreeGrafter"/>
</dbReference>
<dbReference type="Ensembl" id="ENSSPUT00000003078.1">
    <property type="protein sequence ID" value="ENSSPUP00000002903.1"/>
    <property type="gene ID" value="ENSSPUG00000002258.1"/>
</dbReference>
<dbReference type="Proteomes" id="UP000694392">
    <property type="component" value="Unplaced"/>
</dbReference>
<feature type="domain" description="FERM" evidence="1">
    <location>
        <begin position="24"/>
        <end position="100"/>
    </location>
</feature>
<dbReference type="PROSITE" id="PS50057">
    <property type="entry name" value="FERM_3"/>
    <property type="match status" value="1"/>
</dbReference>
<protein>
    <recommendedName>
        <fullName evidence="1">FERM domain-containing protein</fullName>
    </recommendedName>
</protein>
<dbReference type="InterPro" id="IPR000299">
    <property type="entry name" value="FERM_domain"/>
</dbReference>
<dbReference type="OMA" id="DPQTKLW"/>
<dbReference type="GO" id="GO:0005131">
    <property type="term" value="F:growth hormone receptor binding"/>
    <property type="evidence" value="ECO:0007669"/>
    <property type="project" value="TreeGrafter"/>
</dbReference>
<accession>A0A8D0G9Z4</accession>
<sequence length="100" mass="11087">MSLCQCAVKHSESDMEGCCSAPGAGLKVFLHWRGEEEEHYQAYTQGTPSAEEICIDVAQKIGITPVCYSLFALYDPQTKLWFPPNHVFEIGKDTTTSLSL</sequence>
<dbReference type="GO" id="GO:0005829">
    <property type="term" value="C:cytosol"/>
    <property type="evidence" value="ECO:0007669"/>
    <property type="project" value="TreeGrafter"/>
</dbReference>
<dbReference type="GeneTree" id="ENSGT00940000159869"/>
<dbReference type="GO" id="GO:0004715">
    <property type="term" value="F:non-membrane spanning protein tyrosine kinase activity"/>
    <property type="evidence" value="ECO:0007669"/>
    <property type="project" value="TreeGrafter"/>
</dbReference>
<keyword evidence="3" id="KW-1185">Reference proteome</keyword>
<dbReference type="PANTHER" id="PTHR45807:SF6">
    <property type="entry name" value="NON-RECEPTOR TYROSINE-PROTEIN KINASE TYK2"/>
    <property type="match status" value="1"/>
</dbReference>
<evidence type="ECO:0000259" key="1">
    <source>
        <dbReference type="PROSITE" id="PS50057"/>
    </source>
</evidence>
<dbReference type="GO" id="GO:0019221">
    <property type="term" value="P:cytokine-mediated signaling pathway"/>
    <property type="evidence" value="ECO:0007669"/>
    <property type="project" value="TreeGrafter"/>
</dbReference>
<dbReference type="InterPro" id="IPR041155">
    <property type="entry name" value="FERM_F1"/>
</dbReference>
<dbReference type="InterPro" id="IPR051286">
    <property type="entry name" value="JAK"/>
</dbReference>
<evidence type="ECO:0000313" key="3">
    <source>
        <dbReference type="Proteomes" id="UP000694392"/>
    </source>
</evidence>
<dbReference type="GO" id="GO:0035556">
    <property type="term" value="P:intracellular signal transduction"/>
    <property type="evidence" value="ECO:0007669"/>
    <property type="project" value="TreeGrafter"/>
</dbReference>
<dbReference type="AlphaFoldDB" id="A0A8D0G9Z4"/>